<dbReference type="Pfam" id="PF14223">
    <property type="entry name" value="Retrotran_gag_2"/>
    <property type="match status" value="1"/>
</dbReference>
<reference evidence="6 7" key="1">
    <citation type="journal article" date="2013" name="Genome Biol.">
        <title>The genome sequence of the most widely cultivated cacao type and its use to identify candidate genes regulating pod color.</title>
        <authorList>
            <person name="Motamayor J.C."/>
            <person name="Mockaitis K."/>
            <person name="Schmutz J."/>
            <person name="Haiminen N."/>
            <person name="Iii D.L."/>
            <person name="Cornejo O."/>
            <person name="Findley S.D."/>
            <person name="Zheng P."/>
            <person name="Utro F."/>
            <person name="Royaert S."/>
            <person name="Saski C."/>
            <person name="Jenkins J."/>
            <person name="Podicheti R."/>
            <person name="Zhao M."/>
            <person name="Scheffler B.E."/>
            <person name="Stack J.C."/>
            <person name="Feltus F.A."/>
            <person name="Mustiga G.M."/>
            <person name="Amores F."/>
            <person name="Phillips W."/>
            <person name="Marelli J.P."/>
            <person name="May G.D."/>
            <person name="Shapiro H."/>
            <person name="Ma J."/>
            <person name="Bustamante C.D."/>
            <person name="Schnell R.J."/>
            <person name="Main D."/>
            <person name="Gilbert D."/>
            <person name="Parida L."/>
            <person name="Kuhn D.N."/>
        </authorList>
    </citation>
    <scope>NUCLEOTIDE SEQUENCE [LARGE SCALE GENOMIC DNA]</scope>
    <source>
        <strain evidence="7">cv. Matina 1-6</strain>
    </source>
</reference>
<evidence type="ECO:0000259" key="5">
    <source>
        <dbReference type="Pfam" id="PF13360"/>
    </source>
</evidence>
<evidence type="ECO:0000256" key="3">
    <source>
        <dbReference type="ARBA" id="ARBA00023002"/>
    </source>
</evidence>
<proteinExistence type="inferred from homology"/>
<dbReference type="Pfam" id="PF01011">
    <property type="entry name" value="PQQ"/>
    <property type="match status" value="1"/>
</dbReference>
<dbReference type="GO" id="GO:0016491">
    <property type="term" value="F:oxidoreductase activity"/>
    <property type="evidence" value="ECO:0007669"/>
    <property type="project" value="UniProtKB-KW"/>
</dbReference>
<dbReference type="HOGENOM" id="CLU_020613_1_0_1"/>
<dbReference type="AlphaFoldDB" id="S1S3S2"/>
<dbReference type="Pfam" id="PF13360">
    <property type="entry name" value="PQQ_2"/>
    <property type="match status" value="2"/>
</dbReference>
<keyword evidence="3" id="KW-0560">Oxidoreductase</keyword>
<dbReference type="InterPro" id="IPR002372">
    <property type="entry name" value="PQQ_rpt_dom"/>
</dbReference>
<comment type="cofactor">
    <cofactor evidence="1">
        <name>pyrroloquinoline quinone</name>
        <dbReference type="ChEBI" id="CHEBI:58442"/>
    </cofactor>
</comment>
<dbReference type="InterPro" id="IPR011047">
    <property type="entry name" value="Quinoprotein_ADH-like_sf"/>
</dbReference>
<dbReference type="InParanoid" id="S1S3S2"/>
<evidence type="ECO:0000313" key="6">
    <source>
        <dbReference type="EMBL" id="EOY20326.1"/>
    </source>
</evidence>
<sequence length="770" mass="84395">MVISYININSISMAAHVYHHNVLLMFLFSFPFLNRTFAQFGWNSVIKEQKSSQNWLNHGGDLYNRRYAEKETRISPETVSRLRLKWEFYAGKDITATPAIFNGILYFPSWNGNIYAVEAADGSLVWEKNLHELTGLTGTGFLINVNWTVARATPTIADDLLIIGISGPAIVIAVERLTGELVWSTQLDNHATGVITMSGTYYKGLWAKLEKIYLAKSFFNKLQPRRKLYRLKMEENGDLMKHMNEFDGIIDQLKKVDVKVKEEEKALLFLASLPNSYEVFVESLICGVDTITLEQAQAMLISREARKKRKEGDRDPSGLALVIEVPKSGRCNKSIVKVMGLKVVKIKMFDGVVGSLGGVAYVLEMQCEALKGWEQCIGDNSYQSEISFAKEVMEGSDGIDGGERTKNLVSNELEGLSRYFYVGTSSQEESLSIEQCCTFRGSFAKLDALSGRVLWQTFTLPENFGQKGEYAGGAIWGSSPSIDITRNLVYIGTGNLYSAPLRIRQCQEAENNQTVPTSPDKCIEPENHSNSILALDLDTGTIKWYRQLGGYDVWFFACNNLSTPNCPPGPNPDADFAEAPMMLSINVNGTKQDIIVAVQKSGFAWALNRDNGSPIWSTEAGPGGSAGGGTWGAATDKKKIYTNIANSQFKNFTLRPSTTNTTAGGWVAMDADNGEILWSTADPSNATASGPVTIANGVLFSGSTYKQGPIYAIDAENGKILWSYDTGATVYGGMSVSNGCIYVGSGYKVSFGAVIPSFSAGTSLFAFCMS</sequence>
<feature type="domain" description="Pyrrolo-quinoline quinone repeat" evidence="5">
    <location>
        <begin position="90"/>
        <end position="190"/>
    </location>
</feature>
<accession>S1S3S2</accession>
<gene>
    <name evidence="6" type="ORF">TCM_045867</name>
</gene>
<dbReference type="PANTHER" id="PTHR32303">
    <property type="entry name" value="QUINOPROTEIN ALCOHOL DEHYDROGENASE (CYTOCHROME C)"/>
    <property type="match status" value="1"/>
</dbReference>
<dbReference type="EMBL" id="KE133033">
    <property type="protein sequence ID" value="EOY20326.1"/>
    <property type="molecule type" value="Genomic_DNA"/>
</dbReference>
<dbReference type="OMA" id="KFNAGRD"/>
<evidence type="ECO:0000256" key="1">
    <source>
        <dbReference type="ARBA" id="ARBA00001931"/>
    </source>
</evidence>
<dbReference type="Gene3D" id="2.140.10.10">
    <property type="entry name" value="Quinoprotein alcohol dehydrogenase-like superfamily"/>
    <property type="match status" value="2"/>
</dbReference>
<dbReference type="STRING" id="3641.S1S3S2"/>
<protein>
    <submittedName>
        <fullName evidence="6">Quinohemoprotein ethanol dehydrogenase type-1</fullName>
    </submittedName>
</protein>
<dbReference type="InterPro" id="IPR018391">
    <property type="entry name" value="PQQ_b-propeller_rpt"/>
</dbReference>
<name>S1S3S2_THECC</name>
<keyword evidence="7" id="KW-1185">Reference proteome</keyword>
<dbReference type="SMART" id="SM00564">
    <property type="entry name" value="PQQ"/>
    <property type="match status" value="5"/>
</dbReference>
<dbReference type="SUPFAM" id="SSF50998">
    <property type="entry name" value="Quinoprotein alcohol dehydrogenase-like"/>
    <property type="match status" value="2"/>
</dbReference>
<feature type="domain" description="Pyrrolo-quinoline quinone repeat" evidence="5">
    <location>
        <begin position="665"/>
        <end position="744"/>
    </location>
</feature>
<evidence type="ECO:0000313" key="7">
    <source>
        <dbReference type="Proteomes" id="UP000026915"/>
    </source>
</evidence>
<evidence type="ECO:0000259" key="4">
    <source>
        <dbReference type="Pfam" id="PF01011"/>
    </source>
</evidence>
<comment type="similarity">
    <text evidence="2">Belongs to the bacterial PQQ dehydrogenase family.</text>
</comment>
<dbReference type="Proteomes" id="UP000026915">
    <property type="component" value="Unassembled WGS sequence"/>
</dbReference>
<feature type="domain" description="Pyrrolo-quinoline quinone repeat" evidence="4">
    <location>
        <begin position="447"/>
        <end position="619"/>
    </location>
</feature>
<dbReference type="PANTHER" id="PTHR32303:SF22">
    <property type="entry name" value="POLYVINYLALCOHOL DEHYDROGENASE-LIKE"/>
    <property type="match status" value="1"/>
</dbReference>
<evidence type="ECO:0000256" key="2">
    <source>
        <dbReference type="ARBA" id="ARBA00008156"/>
    </source>
</evidence>
<dbReference type="Gramene" id="EOY20326">
    <property type="protein sequence ID" value="EOY20326"/>
    <property type="gene ID" value="TCM_045867"/>
</dbReference>
<organism evidence="6 7">
    <name type="scientific">Theobroma cacao</name>
    <name type="common">Cacao</name>
    <name type="synonym">Cocoa</name>
    <dbReference type="NCBI Taxonomy" id="3641"/>
    <lineage>
        <taxon>Eukaryota</taxon>
        <taxon>Viridiplantae</taxon>
        <taxon>Streptophyta</taxon>
        <taxon>Embryophyta</taxon>
        <taxon>Tracheophyta</taxon>
        <taxon>Spermatophyta</taxon>
        <taxon>Magnoliopsida</taxon>
        <taxon>eudicotyledons</taxon>
        <taxon>Gunneridae</taxon>
        <taxon>Pentapetalae</taxon>
        <taxon>rosids</taxon>
        <taxon>malvids</taxon>
        <taxon>Malvales</taxon>
        <taxon>Malvaceae</taxon>
        <taxon>Byttnerioideae</taxon>
        <taxon>Theobroma</taxon>
    </lineage>
</organism>
<dbReference type="eggNOG" id="KOG0017">
    <property type="taxonomic scope" value="Eukaryota"/>
</dbReference>